<feature type="region of interest" description="Disordered" evidence="15">
    <location>
        <begin position="515"/>
        <end position="534"/>
    </location>
</feature>
<sequence length="743" mass="84118">MKRRNVDTSKQPRRPLKRPNKFTDSVYGSSFVYIKFMVVWMFILLADFILEFRFEYVWPFWLLIQSVYDTFKYQGLAYSVFFVCIAITSDTVCLLFIPIQWLFFMASTYVWIHYVWHTDKGICLPTVSLWLFFMYIEATMRLRDLKNSPFHIELCKPFAAHCIGHPVVTLGIGLKSYVLYRLRLRTQHKVQKENNFYLELLKYALPKEMRQNHAISFVDKEKIEKAESNGQSNGVLPHQQSKKSQKQLAIQDSTIQIVDYPSTTSPPKSSGNSNSASGNTPVSQRKFGNTSPNGKASTESLSISLHNTTSVSPDTEMKRRNTSNHRKSNSNDSSPGQANKNSSKNSSSSNSPKSKTSSATTRTPSAVTDADKHTKLPVIAAPTLTVPPIKTAQLQPLLTNGHIISEKLPDTKIELISTPSAIERLETTISKLKNDLQAARKNELNVKDRLEYLTNLERTAKADLAQLRKDNDLLQTKLSSLLVGKEKDKVYLQSVEKRLKTEVENRTNVEKLLKDERRHRKEDEEQARTAAAAAQYSRDKESAEVLKKAKQDLEEAIVKIQNKLKAKEEECEFLKTEVAELQGREKSAKESETLMSALEAMQDKNLMLENSLSAETRLKLDLFSALGDVKRQLELAHGAIYKRDAEIADLKARLTEFLSIVPESRMRSATPHYSNNFLEKPLVPNLPAQEFQNAYCAMPARNPNMPQGPMVQSGPHGMEQNIMGHPIHLDPNAAMYTPNTSGN</sequence>
<name>A0A6F9DKS7_9ASCI</name>
<evidence type="ECO:0000256" key="9">
    <source>
        <dbReference type="ARBA" id="ARBA00022989"/>
    </source>
</evidence>
<evidence type="ECO:0000256" key="11">
    <source>
        <dbReference type="ARBA" id="ARBA00023180"/>
    </source>
</evidence>
<keyword evidence="14" id="KW-0175">Coiled coil</keyword>
<evidence type="ECO:0000256" key="8">
    <source>
        <dbReference type="ARBA" id="ARBA00022824"/>
    </source>
</evidence>
<dbReference type="GO" id="GO:0030867">
    <property type="term" value="C:rough endoplasmic reticulum membrane"/>
    <property type="evidence" value="ECO:0007669"/>
    <property type="project" value="UniProtKB-SubCell"/>
</dbReference>
<dbReference type="AlphaFoldDB" id="A0A6F9DKS7"/>
<keyword evidence="6" id="KW-0597">Phosphoprotein</keyword>
<keyword evidence="11" id="KW-0325">Glycoprotein</keyword>
<keyword evidence="10 16" id="KW-0472">Membrane</keyword>
<organism evidence="17">
    <name type="scientific">Phallusia mammillata</name>
    <dbReference type="NCBI Taxonomy" id="59560"/>
    <lineage>
        <taxon>Eukaryota</taxon>
        <taxon>Metazoa</taxon>
        <taxon>Chordata</taxon>
        <taxon>Tunicata</taxon>
        <taxon>Ascidiacea</taxon>
        <taxon>Phlebobranchia</taxon>
        <taxon>Ascidiidae</taxon>
        <taxon>Phallusia</taxon>
    </lineage>
</organism>
<gene>
    <name evidence="17" type="primary">Maco1</name>
</gene>
<dbReference type="GO" id="GO:0031965">
    <property type="term" value="C:nuclear membrane"/>
    <property type="evidence" value="ECO:0007669"/>
    <property type="project" value="UniProtKB-SubCell"/>
</dbReference>
<feature type="compositionally biased region" description="Polar residues" evidence="15">
    <location>
        <begin position="282"/>
        <end position="313"/>
    </location>
</feature>
<proteinExistence type="evidence at transcript level"/>
<comment type="similarity">
    <text evidence="4">Belongs to the macoilin family.</text>
</comment>
<keyword evidence="8" id="KW-0256">Endoplasmic reticulum</keyword>
<dbReference type="InterPro" id="IPR019130">
    <property type="entry name" value="Macoilin"/>
</dbReference>
<keyword evidence="9 16" id="KW-1133">Transmembrane helix</keyword>
<evidence type="ECO:0000256" key="1">
    <source>
        <dbReference type="ARBA" id="ARBA00003440"/>
    </source>
</evidence>
<feature type="transmembrane region" description="Helical" evidence="16">
    <location>
        <begin position="121"/>
        <end position="138"/>
    </location>
</feature>
<feature type="compositionally biased region" description="Low complexity" evidence="15">
    <location>
        <begin position="261"/>
        <end position="281"/>
    </location>
</feature>
<evidence type="ECO:0000256" key="7">
    <source>
        <dbReference type="ARBA" id="ARBA00022692"/>
    </source>
</evidence>
<dbReference type="EMBL" id="LR787724">
    <property type="protein sequence ID" value="CAB3263586.1"/>
    <property type="molecule type" value="mRNA"/>
</dbReference>
<feature type="compositionally biased region" description="Low complexity" evidence="15">
    <location>
        <begin position="338"/>
        <end position="366"/>
    </location>
</feature>
<evidence type="ECO:0000256" key="10">
    <source>
        <dbReference type="ARBA" id="ARBA00023136"/>
    </source>
</evidence>
<evidence type="ECO:0000313" key="17">
    <source>
        <dbReference type="EMBL" id="CAB3263586.1"/>
    </source>
</evidence>
<evidence type="ECO:0000256" key="3">
    <source>
        <dbReference type="ARBA" id="ARBA00004269"/>
    </source>
</evidence>
<feature type="transmembrane region" description="Helical" evidence="16">
    <location>
        <begin position="71"/>
        <end position="89"/>
    </location>
</feature>
<feature type="coiled-coil region" evidence="14">
    <location>
        <begin position="422"/>
        <end position="477"/>
    </location>
</feature>
<feature type="transmembrane region" description="Helical" evidence="16">
    <location>
        <begin position="31"/>
        <end position="50"/>
    </location>
</feature>
<feature type="compositionally biased region" description="Basic and acidic residues" evidence="15">
    <location>
        <begin position="515"/>
        <end position="527"/>
    </location>
</feature>
<keyword evidence="7 16" id="KW-0812">Transmembrane</keyword>
<comment type="function">
    <text evidence="1">Plays a role in the regulation of neuronal activity.</text>
</comment>
<evidence type="ECO:0000256" key="16">
    <source>
        <dbReference type="SAM" id="Phobius"/>
    </source>
</evidence>
<evidence type="ECO:0000256" key="12">
    <source>
        <dbReference type="ARBA" id="ARBA00023242"/>
    </source>
</evidence>
<evidence type="ECO:0000256" key="13">
    <source>
        <dbReference type="ARBA" id="ARBA00031129"/>
    </source>
</evidence>
<feature type="compositionally biased region" description="Polar residues" evidence="15">
    <location>
        <begin position="246"/>
        <end position="256"/>
    </location>
</feature>
<evidence type="ECO:0000256" key="4">
    <source>
        <dbReference type="ARBA" id="ARBA00008298"/>
    </source>
</evidence>
<evidence type="ECO:0000256" key="15">
    <source>
        <dbReference type="SAM" id="MobiDB-lite"/>
    </source>
</evidence>
<accession>A0A6F9DKS7</accession>
<protein>
    <recommendedName>
        <fullName evidence="5">Macoilin</fullName>
    </recommendedName>
    <alternativeName>
        <fullName evidence="13">Transmembrane protein 57</fullName>
    </alternativeName>
</protein>
<comment type="subcellular location">
    <subcellularLocation>
        <location evidence="2">Nucleus membrane</location>
        <topology evidence="2">Multi-pass membrane protein</topology>
    </subcellularLocation>
    <subcellularLocation>
        <location evidence="3">Rough endoplasmic reticulum membrane</location>
        <topology evidence="3">Multi-pass membrane protein</topology>
    </subcellularLocation>
</comment>
<dbReference type="PANTHER" id="PTHR47464">
    <property type="entry name" value="MACOILIN"/>
    <property type="match status" value="1"/>
</dbReference>
<feature type="coiled-coil region" evidence="14">
    <location>
        <begin position="536"/>
        <end position="591"/>
    </location>
</feature>
<evidence type="ECO:0000256" key="2">
    <source>
        <dbReference type="ARBA" id="ARBA00004232"/>
    </source>
</evidence>
<evidence type="ECO:0000256" key="6">
    <source>
        <dbReference type="ARBA" id="ARBA00022553"/>
    </source>
</evidence>
<evidence type="ECO:0000256" key="5">
    <source>
        <dbReference type="ARBA" id="ARBA00021882"/>
    </source>
</evidence>
<evidence type="ECO:0000256" key="14">
    <source>
        <dbReference type="SAM" id="Coils"/>
    </source>
</evidence>
<dbReference type="GO" id="GO:0023041">
    <property type="term" value="P:neuronal signal transduction"/>
    <property type="evidence" value="ECO:0007669"/>
    <property type="project" value="InterPro"/>
</dbReference>
<dbReference type="PANTHER" id="PTHR47464:SF2">
    <property type="entry name" value="MACOILIN"/>
    <property type="match status" value="1"/>
</dbReference>
<keyword evidence="12" id="KW-0539">Nucleus</keyword>
<reference evidence="17" key="1">
    <citation type="submission" date="2020-04" db="EMBL/GenBank/DDBJ databases">
        <authorList>
            <person name="Neveu A P."/>
        </authorList>
    </citation>
    <scope>NUCLEOTIDE SEQUENCE</scope>
    <source>
        <tissue evidence="17">Whole embryo</tissue>
    </source>
</reference>
<feature type="region of interest" description="Disordered" evidence="15">
    <location>
        <begin position="226"/>
        <end position="374"/>
    </location>
</feature>
<dbReference type="Pfam" id="PF09726">
    <property type="entry name" value="Macoilin"/>
    <property type="match status" value="1"/>
</dbReference>